<dbReference type="OrthoDB" id="6276488at2759"/>
<proteinExistence type="predicted"/>
<feature type="domain" description="G-protein coupled receptors family 1 profile" evidence="7">
    <location>
        <begin position="76"/>
        <end position="345"/>
    </location>
</feature>
<sequence>MAAFQIGENVTSWFEFYWTTPQQDFNATNQSTTVSTVSYLPWNNPQNIISKKTADSITDSLQCYVLPILTVIGILGNICSLIVLFQKKLRTSTTTMILIGLAFSDTCFLATNMVRKSSCIISHYDKLLSEIVSNTTFYYMHYLKTAFSRVSTFLVVLISLERVIAVGLPLKAKTLITKRRILAGVIACYVIAFGGLAAYPPQYTYTFVGKRPFIAYTDFAKNNVESLKIYNDYFLPIGFRHIPVVIVFLLNTVIIVLVHRSNRFQKTASVQDSKRKDDQKKITRMLLTVDIVYLICLLPGDIFLRCSIEIPEFQYFRSQHNLFLAISDITLLFEMINSCINFVIYMVLNRNFYDTYMRLFCCYLPYIRTIVRRRPQSDTEASMKTKETVSSRILRENSKDGASESSASEQHWGDKNGHDNLTYRTEGPIVEP</sequence>
<dbReference type="Gene3D" id="1.20.1070.10">
    <property type="entry name" value="Rhodopsin 7-helix transmembrane proteins"/>
    <property type="match status" value="1"/>
</dbReference>
<feature type="transmembrane region" description="Helical" evidence="6">
    <location>
        <begin position="97"/>
        <end position="114"/>
    </location>
</feature>
<dbReference type="InterPro" id="IPR017452">
    <property type="entry name" value="GPCR_Rhodpsn_7TM"/>
</dbReference>
<dbReference type="SUPFAM" id="SSF81321">
    <property type="entry name" value="Family A G protein-coupled receptor-like"/>
    <property type="match status" value="1"/>
</dbReference>
<dbReference type="GO" id="GO:0004930">
    <property type="term" value="F:G protein-coupled receptor activity"/>
    <property type="evidence" value="ECO:0007669"/>
    <property type="project" value="InterPro"/>
</dbReference>
<dbReference type="EMBL" id="JAIWYP010000001">
    <property type="protein sequence ID" value="KAH3877072.1"/>
    <property type="molecule type" value="Genomic_DNA"/>
</dbReference>
<evidence type="ECO:0000256" key="6">
    <source>
        <dbReference type="SAM" id="Phobius"/>
    </source>
</evidence>
<dbReference type="PANTHER" id="PTHR46641:SF2">
    <property type="entry name" value="FMRFAMIDE RECEPTOR"/>
    <property type="match status" value="1"/>
</dbReference>
<keyword evidence="3 6" id="KW-1133">Transmembrane helix</keyword>
<feature type="transmembrane region" description="Helical" evidence="6">
    <location>
        <begin position="282"/>
        <end position="302"/>
    </location>
</feature>
<keyword evidence="9" id="KW-1185">Reference proteome</keyword>
<dbReference type="CDD" id="cd14978">
    <property type="entry name" value="7tmA_FMRFamide_R-like"/>
    <property type="match status" value="1"/>
</dbReference>
<evidence type="ECO:0000259" key="7">
    <source>
        <dbReference type="PROSITE" id="PS50262"/>
    </source>
</evidence>
<evidence type="ECO:0000256" key="2">
    <source>
        <dbReference type="ARBA" id="ARBA00022692"/>
    </source>
</evidence>
<feature type="transmembrane region" description="Helical" evidence="6">
    <location>
        <begin position="242"/>
        <end position="261"/>
    </location>
</feature>
<comment type="caution">
    <text evidence="8">The sequence shown here is derived from an EMBL/GenBank/DDBJ whole genome shotgun (WGS) entry which is preliminary data.</text>
</comment>
<organism evidence="8 9">
    <name type="scientific">Dreissena polymorpha</name>
    <name type="common">Zebra mussel</name>
    <name type="synonym">Mytilus polymorpha</name>
    <dbReference type="NCBI Taxonomy" id="45954"/>
    <lineage>
        <taxon>Eukaryota</taxon>
        <taxon>Metazoa</taxon>
        <taxon>Spiralia</taxon>
        <taxon>Lophotrochozoa</taxon>
        <taxon>Mollusca</taxon>
        <taxon>Bivalvia</taxon>
        <taxon>Autobranchia</taxon>
        <taxon>Heteroconchia</taxon>
        <taxon>Euheterodonta</taxon>
        <taxon>Imparidentia</taxon>
        <taxon>Neoheterodontei</taxon>
        <taxon>Myida</taxon>
        <taxon>Dreissenoidea</taxon>
        <taxon>Dreissenidae</taxon>
        <taxon>Dreissena</taxon>
    </lineage>
</organism>
<evidence type="ECO:0000256" key="4">
    <source>
        <dbReference type="ARBA" id="ARBA00023136"/>
    </source>
</evidence>
<keyword evidence="4 6" id="KW-0472">Membrane</keyword>
<comment type="subcellular location">
    <subcellularLocation>
        <location evidence="1">Membrane</location>
    </subcellularLocation>
</comment>
<feature type="transmembrane region" description="Helical" evidence="6">
    <location>
        <begin position="322"/>
        <end position="348"/>
    </location>
</feature>
<dbReference type="GO" id="GO:0016020">
    <property type="term" value="C:membrane"/>
    <property type="evidence" value="ECO:0007669"/>
    <property type="project" value="UniProtKB-SubCell"/>
</dbReference>
<feature type="transmembrane region" description="Helical" evidence="6">
    <location>
        <begin position="146"/>
        <end position="169"/>
    </location>
</feature>
<evidence type="ECO:0000313" key="8">
    <source>
        <dbReference type="EMBL" id="KAH3877072.1"/>
    </source>
</evidence>
<dbReference type="InterPro" id="IPR000276">
    <property type="entry name" value="GPCR_Rhodpsn"/>
</dbReference>
<dbReference type="AlphaFoldDB" id="A0A9D4MGB3"/>
<dbReference type="Pfam" id="PF00001">
    <property type="entry name" value="7tm_1"/>
    <property type="match status" value="1"/>
</dbReference>
<keyword evidence="2 6" id="KW-0812">Transmembrane</keyword>
<dbReference type="Proteomes" id="UP000828390">
    <property type="component" value="Unassembled WGS sequence"/>
</dbReference>
<dbReference type="PRINTS" id="PR00237">
    <property type="entry name" value="GPCRRHODOPSN"/>
</dbReference>
<dbReference type="InterPro" id="IPR052954">
    <property type="entry name" value="GPCR-Ligand_Int"/>
</dbReference>
<dbReference type="PANTHER" id="PTHR46641">
    <property type="entry name" value="FMRFAMIDE RECEPTOR-RELATED"/>
    <property type="match status" value="1"/>
</dbReference>
<gene>
    <name evidence="8" type="ORF">DPMN_000928</name>
</gene>
<evidence type="ECO:0000256" key="1">
    <source>
        <dbReference type="ARBA" id="ARBA00004370"/>
    </source>
</evidence>
<feature type="region of interest" description="Disordered" evidence="5">
    <location>
        <begin position="377"/>
        <end position="432"/>
    </location>
</feature>
<feature type="transmembrane region" description="Helical" evidence="6">
    <location>
        <begin position="181"/>
        <end position="199"/>
    </location>
</feature>
<accession>A0A9D4MGB3</accession>
<evidence type="ECO:0000256" key="5">
    <source>
        <dbReference type="SAM" id="MobiDB-lite"/>
    </source>
</evidence>
<reference evidence="8" key="2">
    <citation type="submission" date="2020-11" db="EMBL/GenBank/DDBJ databases">
        <authorList>
            <person name="McCartney M.A."/>
            <person name="Auch B."/>
            <person name="Kono T."/>
            <person name="Mallez S."/>
            <person name="Becker A."/>
            <person name="Gohl D.M."/>
            <person name="Silverstein K.A.T."/>
            <person name="Koren S."/>
            <person name="Bechman K.B."/>
            <person name="Herman A."/>
            <person name="Abrahante J.E."/>
            <person name="Garbe J."/>
        </authorList>
    </citation>
    <scope>NUCLEOTIDE SEQUENCE</scope>
    <source>
        <strain evidence="8">Duluth1</strain>
        <tissue evidence="8">Whole animal</tissue>
    </source>
</reference>
<dbReference type="PROSITE" id="PS50262">
    <property type="entry name" value="G_PROTEIN_RECEP_F1_2"/>
    <property type="match status" value="1"/>
</dbReference>
<feature type="transmembrane region" description="Helical" evidence="6">
    <location>
        <begin position="64"/>
        <end position="85"/>
    </location>
</feature>
<reference evidence="8" key="1">
    <citation type="journal article" date="2019" name="bioRxiv">
        <title>The Genome of the Zebra Mussel, Dreissena polymorpha: A Resource for Invasive Species Research.</title>
        <authorList>
            <person name="McCartney M.A."/>
            <person name="Auch B."/>
            <person name="Kono T."/>
            <person name="Mallez S."/>
            <person name="Zhang Y."/>
            <person name="Obille A."/>
            <person name="Becker A."/>
            <person name="Abrahante J.E."/>
            <person name="Garbe J."/>
            <person name="Badalamenti J.P."/>
            <person name="Herman A."/>
            <person name="Mangelson H."/>
            <person name="Liachko I."/>
            <person name="Sullivan S."/>
            <person name="Sone E.D."/>
            <person name="Koren S."/>
            <person name="Silverstein K.A.T."/>
            <person name="Beckman K.B."/>
            <person name="Gohl D.M."/>
        </authorList>
    </citation>
    <scope>NUCLEOTIDE SEQUENCE</scope>
    <source>
        <strain evidence="8">Duluth1</strain>
        <tissue evidence="8">Whole animal</tissue>
    </source>
</reference>
<evidence type="ECO:0000256" key="3">
    <source>
        <dbReference type="ARBA" id="ARBA00022989"/>
    </source>
</evidence>
<protein>
    <recommendedName>
        <fullName evidence="7">G-protein coupled receptors family 1 profile domain-containing protein</fullName>
    </recommendedName>
</protein>
<feature type="compositionally biased region" description="Basic and acidic residues" evidence="5">
    <location>
        <begin position="377"/>
        <end position="402"/>
    </location>
</feature>
<name>A0A9D4MGB3_DREPO</name>
<evidence type="ECO:0000313" key="9">
    <source>
        <dbReference type="Proteomes" id="UP000828390"/>
    </source>
</evidence>